<feature type="compositionally biased region" description="Polar residues" evidence="9">
    <location>
        <begin position="424"/>
        <end position="434"/>
    </location>
</feature>
<dbReference type="Pfam" id="PF01590">
    <property type="entry name" value="GAF"/>
    <property type="match status" value="1"/>
</dbReference>
<keyword evidence="7 10" id="KW-0472">Membrane</keyword>
<gene>
    <name evidence="14" type="ORF">CNQ84_16455</name>
</gene>
<comment type="catalytic activity">
    <reaction evidence="1">
        <text>ATP + protein L-histidine = ADP + protein N-phospho-L-histidine.</text>
        <dbReference type="EC" id="2.7.13.3"/>
    </reaction>
</comment>
<feature type="domain" description="PAS" evidence="12">
    <location>
        <begin position="825"/>
        <end position="898"/>
    </location>
</feature>
<dbReference type="Pfam" id="PF08447">
    <property type="entry name" value="PAS_3"/>
    <property type="match status" value="3"/>
</dbReference>
<feature type="domain" description="PAC" evidence="13">
    <location>
        <begin position="1175"/>
        <end position="1227"/>
    </location>
</feature>
<keyword evidence="5" id="KW-0418">Kinase</keyword>
<dbReference type="SMART" id="SM00065">
    <property type="entry name" value="GAF"/>
    <property type="match status" value="1"/>
</dbReference>
<keyword evidence="3" id="KW-0597">Phosphoprotein</keyword>
<keyword evidence="15" id="KW-1185">Reference proteome</keyword>
<dbReference type="InterPro" id="IPR004358">
    <property type="entry name" value="Sig_transdc_His_kin-like_C"/>
</dbReference>
<dbReference type="SUPFAM" id="SSF55785">
    <property type="entry name" value="PYP-like sensor domain (PAS domain)"/>
    <property type="match status" value="4"/>
</dbReference>
<dbReference type="InterPro" id="IPR052162">
    <property type="entry name" value="Sensor_kinase/Photoreceptor"/>
</dbReference>
<dbReference type="InterPro" id="IPR000700">
    <property type="entry name" value="PAS-assoc_C"/>
</dbReference>
<dbReference type="FunFam" id="3.30.565.10:FF:000006">
    <property type="entry name" value="Sensor histidine kinase WalK"/>
    <property type="match status" value="1"/>
</dbReference>
<proteinExistence type="predicted"/>
<evidence type="ECO:0000256" key="5">
    <source>
        <dbReference type="ARBA" id="ARBA00022777"/>
    </source>
</evidence>
<feature type="domain" description="PAS" evidence="12">
    <location>
        <begin position="1098"/>
        <end position="1158"/>
    </location>
</feature>
<name>A0A2A3MEF9_9PSED</name>
<dbReference type="PANTHER" id="PTHR43304:SF1">
    <property type="entry name" value="PAC DOMAIN-CONTAINING PROTEIN"/>
    <property type="match status" value="1"/>
</dbReference>
<dbReference type="InterPro" id="IPR003594">
    <property type="entry name" value="HATPase_dom"/>
</dbReference>
<keyword evidence="8" id="KW-0175">Coiled coil</keyword>
<dbReference type="Pfam" id="PF00989">
    <property type="entry name" value="PAS"/>
    <property type="match status" value="1"/>
</dbReference>
<dbReference type="SUPFAM" id="SSF55781">
    <property type="entry name" value="GAF domain-like"/>
    <property type="match status" value="1"/>
</dbReference>
<evidence type="ECO:0000256" key="3">
    <source>
        <dbReference type="ARBA" id="ARBA00022553"/>
    </source>
</evidence>
<evidence type="ECO:0000256" key="2">
    <source>
        <dbReference type="ARBA" id="ARBA00012438"/>
    </source>
</evidence>
<dbReference type="InterPro" id="IPR001610">
    <property type="entry name" value="PAC"/>
</dbReference>
<accession>A0A2A3MEF9</accession>
<dbReference type="InterPro" id="IPR035965">
    <property type="entry name" value="PAS-like_dom_sf"/>
</dbReference>
<feature type="transmembrane region" description="Helical" evidence="10">
    <location>
        <begin position="16"/>
        <end position="37"/>
    </location>
</feature>
<keyword evidence="4" id="KW-0808">Transferase</keyword>
<dbReference type="Gene3D" id="3.30.565.10">
    <property type="entry name" value="Histidine kinase-like ATPase, C-terminal domain"/>
    <property type="match status" value="1"/>
</dbReference>
<evidence type="ECO:0000256" key="9">
    <source>
        <dbReference type="SAM" id="MobiDB-lite"/>
    </source>
</evidence>
<dbReference type="InterPro" id="IPR000014">
    <property type="entry name" value="PAS"/>
</dbReference>
<evidence type="ECO:0000256" key="1">
    <source>
        <dbReference type="ARBA" id="ARBA00000085"/>
    </source>
</evidence>
<dbReference type="PROSITE" id="PS50112">
    <property type="entry name" value="PAS"/>
    <property type="match status" value="3"/>
</dbReference>
<dbReference type="SMART" id="SM00387">
    <property type="entry name" value="HATPase_c"/>
    <property type="match status" value="1"/>
</dbReference>
<evidence type="ECO:0000259" key="13">
    <source>
        <dbReference type="PROSITE" id="PS50113"/>
    </source>
</evidence>
<feature type="domain" description="PAC" evidence="13">
    <location>
        <begin position="902"/>
        <end position="955"/>
    </location>
</feature>
<dbReference type="InterPro" id="IPR036890">
    <property type="entry name" value="HATPase_C_sf"/>
</dbReference>
<dbReference type="SUPFAM" id="SSF47384">
    <property type="entry name" value="Homodimeric domain of signal transducing histidine kinase"/>
    <property type="match status" value="1"/>
</dbReference>
<dbReference type="SUPFAM" id="SSF55874">
    <property type="entry name" value="ATPase domain of HSP90 chaperone/DNA topoisomerase II/histidine kinase"/>
    <property type="match status" value="1"/>
</dbReference>
<dbReference type="InterPro" id="IPR005467">
    <property type="entry name" value="His_kinase_dom"/>
</dbReference>
<feature type="domain" description="PAC" evidence="13">
    <location>
        <begin position="773"/>
        <end position="824"/>
    </location>
</feature>
<evidence type="ECO:0000256" key="8">
    <source>
        <dbReference type="SAM" id="Coils"/>
    </source>
</evidence>
<dbReference type="NCBIfam" id="TIGR00229">
    <property type="entry name" value="sensory_box"/>
    <property type="match status" value="3"/>
</dbReference>
<dbReference type="Proteomes" id="UP000242313">
    <property type="component" value="Unassembled WGS sequence"/>
</dbReference>
<dbReference type="Gene3D" id="3.30.450.20">
    <property type="entry name" value="PAS domain"/>
    <property type="match status" value="4"/>
</dbReference>
<evidence type="ECO:0000256" key="7">
    <source>
        <dbReference type="ARBA" id="ARBA00023136"/>
    </source>
</evidence>
<feature type="coiled-coil region" evidence="8">
    <location>
        <begin position="512"/>
        <end position="539"/>
    </location>
</feature>
<dbReference type="CDD" id="cd16922">
    <property type="entry name" value="HATPase_EvgS-ArcB-TorS-like"/>
    <property type="match status" value="1"/>
</dbReference>
<dbReference type="PRINTS" id="PR00344">
    <property type="entry name" value="BCTRLSENSOR"/>
</dbReference>
<dbReference type="Gene3D" id="1.10.287.130">
    <property type="match status" value="1"/>
</dbReference>
<dbReference type="SMART" id="SM00388">
    <property type="entry name" value="HisKA"/>
    <property type="match status" value="1"/>
</dbReference>
<evidence type="ECO:0000313" key="15">
    <source>
        <dbReference type="Proteomes" id="UP000242313"/>
    </source>
</evidence>
<dbReference type="InterPro" id="IPR003018">
    <property type="entry name" value="GAF"/>
</dbReference>
<feature type="domain" description="PAS" evidence="12">
    <location>
        <begin position="956"/>
        <end position="1013"/>
    </location>
</feature>
<sequence length="1459" mass="163075">MTAPMTTPEHTRNGRIALPLGMLLLTLCFLYLGISAWQERDRTWRAQQYGRAEAALRDLQQEQQSLRLQARIAAFSLSEDPDTLRLLRRISYLVRLHGLQDPEVARLRSQLQDDLGGFWQLLQQAGAKELQIHLAPDGVALLRMQRPERWADPQDARRSLLRRSQQEGATVDGLALYPEGASESAVVPVFASQAPNSRVIATLQVGFSVFAQHRDDGQQALALLVRPADKLASTLPSVQADRWLLADSPGPVKLDVLRRAAQALNGANGPQLFRHDDRVWLADLLPRAAYRVEPSAGLDDAAVLLWRDISDAYADHRNALLRQAGKWLLAWLVAITLFTLLLLYSRNTARRQMAQHAEAIDAQSQRRERDRRLLEIISRSQSDYIQQNDFGNGLQHLLEQILALTHFTRADFLQPQPDGDGNQRLHTLSSTSSEPLPEALQPGLQRVLRDAHPEQTTANPDKGAPRSLMLPLIFAGRQLGVLLLSGGEHPRDPALRSFLAPLQTALGQLLHAQRQQQDNEAMHQRLERQRQALRQLNRLAADPGLSLQQRLVQLLDLGCDYLRLDLGLVSHIHDDRYRVEAASSSEDAPPVGTLFDVEQTYCSLTWQASDVLAIDRMGQSRFSGHPCYSQFGLESYIGVALIVGGQRFGTLNFSSASPRAQRFDEADTDFVRLCGRWCAGLLEQAAAQQQREALLQRFHKLTLHLPGMVYQYQVDSSGHSWFPYASAGIANIYDLTPEQAALDAQPAIDLIHPDDQSQVQADIQRSSVERSEWRSEYRVRHPRLGEIWVAGYASPEPLENGDLVWHGFIADISERKQIEQRLNEERARLARIIDATHVGTWEWRLDDNTLEASLRWYQMLGYSPEELAPLSIDTWTNLMHPNDVPSIRAQLYDHLRGGSDHLSYLCRARHRDGRWIWVQSQGQVTERDAAGRALAMSGIHSDVSAEVRASEEVREARTYLSAVINASTEVAIIATDPDGLITLFNSGAQRLLGYSSKEVVGSATPMQFHLPSELAARSSQLSASSGQPIEGLEIFLHEPRQGKSDVRAWTYVRKDGRERQVRLTVTRIADDNGQLIGFLGMASDITELIYTSRALANSESRYRGMVSNLPGAVYRCHANENWTMSYMSQEIERISGYPASDFINNARRSYASIIVPEDLPLTLQCLAVTPDNPNFELSYRLIHADGHQVQVREKGRGEFAADGQLRGFDGFIWDATEQARVEQMKSQFVSTVSHELRTPLTAIIGSLRLLHGGALGQVPESMQGLLDIAVQNSENLHRLINDLLDMDKLNAGKLQIELVRQPLEPLLQQALQLNQSYAAQYNVQQELGRVDAVEVNVDAQRLGQVLANYLSNAAKFSNAGDAITLSAVAENGWVEISVEDRGIGIPEQEQPRIFDKFFQVDSSNTRKRSGSGLGLAISRELARRMGGDVGFVSTARVGSRFWIRLPLADVAADDLRQLH</sequence>
<feature type="transmembrane region" description="Helical" evidence="10">
    <location>
        <begin position="327"/>
        <end position="345"/>
    </location>
</feature>
<evidence type="ECO:0000256" key="10">
    <source>
        <dbReference type="SAM" id="Phobius"/>
    </source>
</evidence>
<dbReference type="EMBL" id="NTMR01000024">
    <property type="protein sequence ID" value="PBK03117.1"/>
    <property type="molecule type" value="Genomic_DNA"/>
</dbReference>
<evidence type="ECO:0000313" key="14">
    <source>
        <dbReference type="EMBL" id="PBK03117.1"/>
    </source>
</evidence>
<reference evidence="14 15" key="1">
    <citation type="submission" date="2017-09" db="EMBL/GenBank/DDBJ databases">
        <title>Pseudomonas abyssi sp. nov. isolated from Abyssopelagic Water.</title>
        <authorList>
            <person name="Wei Y."/>
        </authorList>
    </citation>
    <scope>NUCLEOTIDE SEQUENCE [LARGE SCALE GENOMIC DNA]</scope>
    <source>
        <strain evidence="14 15">MT5</strain>
    </source>
</reference>
<dbReference type="Gene3D" id="3.30.450.40">
    <property type="match status" value="1"/>
</dbReference>
<evidence type="ECO:0000256" key="6">
    <source>
        <dbReference type="ARBA" id="ARBA00023012"/>
    </source>
</evidence>
<feature type="domain" description="PAC" evidence="13">
    <location>
        <begin position="1045"/>
        <end position="1097"/>
    </location>
</feature>
<dbReference type="PROSITE" id="PS50113">
    <property type="entry name" value="PAC"/>
    <property type="match status" value="4"/>
</dbReference>
<protein>
    <recommendedName>
        <fullName evidence="2">histidine kinase</fullName>
        <ecNumber evidence="2">2.7.13.3</ecNumber>
    </recommendedName>
</protein>
<evidence type="ECO:0000256" key="4">
    <source>
        <dbReference type="ARBA" id="ARBA00022679"/>
    </source>
</evidence>
<keyword evidence="6" id="KW-0902">Two-component regulatory system</keyword>
<dbReference type="CDD" id="cd00130">
    <property type="entry name" value="PAS"/>
    <property type="match status" value="4"/>
</dbReference>
<dbReference type="InterPro" id="IPR036097">
    <property type="entry name" value="HisK_dim/P_sf"/>
</dbReference>
<evidence type="ECO:0000259" key="11">
    <source>
        <dbReference type="PROSITE" id="PS50109"/>
    </source>
</evidence>
<dbReference type="GO" id="GO:0005886">
    <property type="term" value="C:plasma membrane"/>
    <property type="evidence" value="ECO:0007669"/>
    <property type="project" value="UniProtKB-ARBA"/>
</dbReference>
<dbReference type="InterPro" id="IPR029016">
    <property type="entry name" value="GAF-like_dom_sf"/>
</dbReference>
<dbReference type="FunFam" id="1.10.287.130:FF:000001">
    <property type="entry name" value="Two-component sensor histidine kinase"/>
    <property type="match status" value="1"/>
</dbReference>
<feature type="domain" description="Histidine kinase" evidence="11">
    <location>
        <begin position="1231"/>
        <end position="1449"/>
    </location>
</feature>
<dbReference type="InterPro" id="IPR013767">
    <property type="entry name" value="PAS_fold"/>
</dbReference>
<comment type="caution">
    <text evidence="14">The sequence shown here is derived from an EMBL/GenBank/DDBJ whole genome shotgun (WGS) entry which is preliminary data.</text>
</comment>
<dbReference type="PANTHER" id="PTHR43304">
    <property type="entry name" value="PHYTOCHROME-LIKE PROTEIN CPH1"/>
    <property type="match status" value="1"/>
</dbReference>
<organism evidence="14 15">
    <name type="scientific">Pseudomonas abyssi</name>
    <dbReference type="NCBI Taxonomy" id="170540"/>
    <lineage>
        <taxon>Bacteria</taxon>
        <taxon>Pseudomonadati</taxon>
        <taxon>Pseudomonadota</taxon>
        <taxon>Gammaproteobacteria</taxon>
        <taxon>Pseudomonadales</taxon>
        <taxon>Pseudomonadaceae</taxon>
        <taxon>Pseudomonas</taxon>
    </lineage>
</organism>
<dbReference type="EC" id="2.7.13.3" evidence="2"/>
<dbReference type="PROSITE" id="PS50109">
    <property type="entry name" value="HIS_KIN"/>
    <property type="match status" value="1"/>
</dbReference>
<keyword evidence="10" id="KW-1133">Transmembrane helix</keyword>
<evidence type="ECO:0000259" key="12">
    <source>
        <dbReference type="PROSITE" id="PS50112"/>
    </source>
</evidence>
<dbReference type="RefSeq" id="WP_096005925.1">
    <property type="nucleotide sequence ID" value="NZ_NTMR01000024.1"/>
</dbReference>
<dbReference type="Pfam" id="PF00512">
    <property type="entry name" value="HisKA"/>
    <property type="match status" value="1"/>
</dbReference>
<dbReference type="InterPro" id="IPR013655">
    <property type="entry name" value="PAS_fold_3"/>
</dbReference>
<dbReference type="GO" id="GO:0000155">
    <property type="term" value="F:phosphorelay sensor kinase activity"/>
    <property type="evidence" value="ECO:0007669"/>
    <property type="project" value="InterPro"/>
</dbReference>
<dbReference type="InterPro" id="IPR003661">
    <property type="entry name" value="HisK_dim/P_dom"/>
</dbReference>
<dbReference type="SMART" id="SM00086">
    <property type="entry name" value="PAC"/>
    <property type="match status" value="4"/>
</dbReference>
<dbReference type="Pfam" id="PF02518">
    <property type="entry name" value="HATPase_c"/>
    <property type="match status" value="1"/>
</dbReference>
<dbReference type="GO" id="GO:0006355">
    <property type="term" value="P:regulation of DNA-templated transcription"/>
    <property type="evidence" value="ECO:0007669"/>
    <property type="project" value="InterPro"/>
</dbReference>
<feature type="region of interest" description="Disordered" evidence="9">
    <location>
        <begin position="413"/>
        <end position="440"/>
    </location>
</feature>
<dbReference type="SMART" id="SM00091">
    <property type="entry name" value="PAS"/>
    <property type="match status" value="4"/>
</dbReference>
<dbReference type="CDD" id="cd00082">
    <property type="entry name" value="HisKA"/>
    <property type="match status" value="1"/>
</dbReference>
<keyword evidence="10" id="KW-0812">Transmembrane</keyword>